<keyword evidence="2" id="KW-1185">Reference proteome</keyword>
<dbReference type="Proteomes" id="UP000217784">
    <property type="component" value="Unassembled WGS sequence"/>
</dbReference>
<reference evidence="1 2" key="1">
    <citation type="journal article" date="2017" name="BMC Genomics">
        <title>Genomic analysis of methanogenic archaea reveals a shift towards energy conservation.</title>
        <authorList>
            <person name="Gilmore S.P."/>
            <person name="Henske J.K."/>
            <person name="Sexton J.A."/>
            <person name="Solomon K.V."/>
            <person name="Seppala S."/>
            <person name="Yoo J.I."/>
            <person name="Huyett L.M."/>
            <person name="Pressman A."/>
            <person name="Cogan J.Z."/>
            <person name="Kivenson V."/>
            <person name="Peng X."/>
            <person name="Tan Y."/>
            <person name="Valentine D.L."/>
            <person name="O'Malley M.A."/>
        </authorList>
    </citation>
    <scope>NUCLEOTIDE SEQUENCE [LARGE SCALE GENOMIC DNA]</scope>
    <source>
        <strain evidence="1 2">M.o.H.</strain>
    </source>
</reference>
<comment type="caution">
    <text evidence="1">The sequence shown here is derived from an EMBL/GenBank/DDBJ whole genome shotgun (WGS) entry which is preliminary data.</text>
</comment>
<name>A0A2A2H5B1_METBR</name>
<gene>
    <name evidence="1" type="ORF">ASJ80_07000</name>
</gene>
<sequence>MSESDVVFKKLGGEKRFGKDKVEIKEDYVRFLNKTGGVVQIKIKAPREELIDAYEFFSKINDMESLGMDIANSGDRWNHYFRGVTDLSEDESGSGYKFQVTLQIRDAAPQSHVR</sequence>
<dbReference type="EMBL" id="LMVM01000023">
    <property type="protein sequence ID" value="PAV04567.1"/>
    <property type="molecule type" value="Genomic_DNA"/>
</dbReference>
<dbReference type="RefSeq" id="WP_069585663.1">
    <property type="nucleotide sequence ID" value="NZ_LMVM01000023.1"/>
</dbReference>
<dbReference type="OrthoDB" id="70720at2157"/>
<organism evidence="1 2">
    <name type="scientific">Methanobacterium bryantii</name>
    <dbReference type="NCBI Taxonomy" id="2161"/>
    <lineage>
        <taxon>Archaea</taxon>
        <taxon>Methanobacteriati</taxon>
        <taxon>Methanobacteriota</taxon>
        <taxon>Methanomada group</taxon>
        <taxon>Methanobacteria</taxon>
        <taxon>Methanobacteriales</taxon>
        <taxon>Methanobacteriaceae</taxon>
        <taxon>Methanobacterium</taxon>
    </lineage>
</organism>
<dbReference type="AlphaFoldDB" id="A0A2A2H5B1"/>
<proteinExistence type="predicted"/>
<evidence type="ECO:0000313" key="1">
    <source>
        <dbReference type="EMBL" id="PAV04567.1"/>
    </source>
</evidence>
<accession>A0A2A2H5B1</accession>
<protein>
    <submittedName>
        <fullName evidence="1">Uncharacterized protein</fullName>
    </submittedName>
</protein>
<evidence type="ECO:0000313" key="2">
    <source>
        <dbReference type="Proteomes" id="UP000217784"/>
    </source>
</evidence>